<protein>
    <recommendedName>
        <fullName evidence="14">Methyltransferase type 11 domain-containing protein</fullName>
    </recommendedName>
</protein>
<feature type="signal peptide" evidence="9">
    <location>
        <begin position="1"/>
        <end position="27"/>
    </location>
</feature>
<dbReference type="GO" id="GO:0044718">
    <property type="term" value="P:siderophore transmembrane transport"/>
    <property type="evidence" value="ECO:0007669"/>
    <property type="project" value="TreeGrafter"/>
</dbReference>
<dbReference type="GO" id="GO:0009279">
    <property type="term" value="C:cell outer membrane"/>
    <property type="evidence" value="ECO:0007669"/>
    <property type="project" value="UniProtKB-SubCell"/>
</dbReference>
<dbReference type="SUPFAM" id="SSF53335">
    <property type="entry name" value="S-adenosyl-L-methionine-dependent methyltransferases"/>
    <property type="match status" value="1"/>
</dbReference>
<dbReference type="InterPro" id="IPR039426">
    <property type="entry name" value="TonB-dep_rcpt-like"/>
</dbReference>
<evidence type="ECO:0000256" key="8">
    <source>
        <dbReference type="PROSITE-ProRule" id="PRU01360"/>
    </source>
</evidence>
<evidence type="ECO:0000256" key="9">
    <source>
        <dbReference type="SAM" id="SignalP"/>
    </source>
</evidence>
<comment type="similarity">
    <text evidence="8">Belongs to the TonB-dependent receptor family.</text>
</comment>
<dbReference type="InterPro" id="IPR036942">
    <property type="entry name" value="Beta-barrel_TonB_sf"/>
</dbReference>
<feature type="chain" id="PRO_5009522647" description="Methyltransferase type 11 domain-containing protein" evidence="9">
    <location>
        <begin position="28"/>
        <end position="883"/>
    </location>
</feature>
<keyword evidence="3 8" id="KW-1134">Transmembrane beta strand</keyword>
<gene>
    <name evidence="12" type="ORF">A3F83_01615</name>
</gene>
<evidence type="ECO:0000256" key="6">
    <source>
        <dbReference type="ARBA" id="ARBA00023136"/>
    </source>
</evidence>
<dbReference type="Gene3D" id="2.40.170.20">
    <property type="entry name" value="TonB-dependent receptor, beta-barrel domain"/>
    <property type="match status" value="1"/>
</dbReference>
<dbReference type="InterPro" id="IPR013216">
    <property type="entry name" value="Methyltransf_11"/>
</dbReference>
<name>A0A1F5YV42_9BACT</name>
<keyword evidence="7 8" id="KW-0998">Cell outer membrane</keyword>
<proteinExistence type="inferred from homology"/>
<evidence type="ECO:0000256" key="7">
    <source>
        <dbReference type="ARBA" id="ARBA00023237"/>
    </source>
</evidence>
<reference evidence="12 13" key="1">
    <citation type="journal article" date="2016" name="Nat. Commun.">
        <title>Thousands of microbial genomes shed light on interconnected biogeochemical processes in an aquifer system.</title>
        <authorList>
            <person name="Anantharaman K."/>
            <person name="Brown C.T."/>
            <person name="Hug L.A."/>
            <person name="Sharon I."/>
            <person name="Castelle C.J."/>
            <person name="Probst A.J."/>
            <person name="Thomas B.C."/>
            <person name="Singh A."/>
            <person name="Wilkins M.J."/>
            <person name="Karaoz U."/>
            <person name="Brodie E.L."/>
            <person name="Williams K.H."/>
            <person name="Hubbard S.S."/>
            <person name="Banfield J.F."/>
        </authorList>
    </citation>
    <scope>NUCLEOTIDE SEQUENCE [LARGE SCALE GENOMIC DNA]</scope>
</reference>
<evidence type="ECO:0000259" key="11">
    <source>
        <dbReference type="Pfam" id="PF08241"/>
    </source>
</evidence>
<evidence type="ECO:0000259" key="10">
    <source>
        <dbReference type="Pfam" id="PF07715"/>
    </source>
</evidence>
<evidence type="ECO:0000256" key="1">
    <source>
        <dbReference type="ARBA" id="ARBA00004571"/>
    </source>
</evidence>
<dbReference type="EMBL" id="MFIX01000123">
    <property type="protein sequence ID" value="OGG04091.1"/>
    <property type="molecule type" value="Genomic_DNA"/>
</dbReference>
<dbReference type="GO" id="GO:0008757">
    <property type="term" value="F:S-adenosylmethionine-dependent methyltransferase activity"/>
    <property type="evidence" value="ECO:0007669"/>
    <property type="project" value="InterPro"/>
</dbReference>
<keyword evidence="6 8" id="KW-0472">Membrane</keyword>
<dbReference type="Proteomes" id="UP000179129">
    <property type="component" value="Unassembled WGS sequence"/>
</dbReference>
<keyword evidence="4 8" id="KW-0812">Transmembrane</keyword>
<keyword evidence="5 9" id="KW-0732">Signal</keyword>
<dbReference type="InterPro" id="IPR037066">
    <property type="entry name" value="Plug_dom_sf"/>
</dbReference>
<evidence type="ECO:0000256" key="5">
    <source>
        <dbReference type="ARBA" id="ARBA00022729"/>
    </source>
</evidence>
<dbReference type="Pfam" id="PF07715">
    <property type="entry name" value="Plug"/>
    <property type="match status" value="1"/>
</dbReference>
<dbReference type="GO" id="GO:0015344">
    <property type="term" value="F:siderophore uptake transmembrane transporter activity"/>
    <property type="evidence" value="ECO:0007669"/>
    <property type="project" value="TreeGrafter"/>
</dbReference>
<dbReference type="SUPFAM" id="SSF56935">
    <property type="entry name" value="Porins"/>
    <property type="match status" value="1"/>
</dbReference>
<accession>A0A1F5YV42</accession>
<dbReference type="InterPro" id="IPR029063">
    <property type="entry name" value="SAM-dependent_MTases_sf"/>
</dbReference>
<dbReference type="STRING" id="1817867.A3F83_01615"/>
<dbReference type="Gene3D" id="2.170.130.10">
    <property type="entry name" value="TonB-dependent receptor, plug domain"/>
    <property type="match status" value="1"/>
</dbReference>
<dbReference type="AlphaFoldDB" id="A0A1F5YV42"/>
<dbReference type="PANTHER" id="PTHR30069:SF29">
    <property type="entry name" value="HEMOGLOBIN AND HEMOGLOBIN-HAPTOGLOBIN-BINDING PROTEIN 1-RELATED"/>
    <property type="match status" value="1"/>
</dbReference>
<comment type="caution">
    <text evidence="12">The sequence shown here is derived from an EMBL/GenBank/DDBJ whole genome shotgun (WGS) entry which is preliminary data.</text>
</comment>
<organism evidence="12 13">
    <name type="scientific">Candidatus Glassbacteria bacterium RIFCSPLOWO2_12_FULL_58_11</name>
    <dbReference type="NCBI Taxonomy" id="1817867"/>
    <lineage>
        <taxon>Bacteria</taxon>
        <taxon>Candidatus Glassiibacteriota</taxon>
    </lineage>
</organism>
<dbReference type="PANTHER" id="PTHR30069">
    <property type="entry name" value="TONB-DEPENDENT OUTER MEMBRANE RECEPTOR"/>
    <property type="match status" value="1"/>
</dbReference>
<feature type="domain" description="Methyltransferase type 11" evidence="11">
    <location>
        <begin position="76"/>
        <end position="173"/>
    </location>
</feature>
<comment type="subcellular location">
    <subcellularLocation>
        <location evidence="1 8">Cell outer membrane</location>
        <topology evidence="1 8">Multi-pass membrane protein</topology>
    </subcellularLocation>
</comment>
<evidence type="ECO:0000313" key="13">
    <source>
        <dbReference type="Proteomes" id="UP000179129"/>
    </source>
</evidence>
<keyword evidence="2 8" id="KW-0813">Transport</keyword>
<evidence type="ECO:0000256" key="2">
    <source>
        <dbReference type="ARBA" id="ARBA00022448"/>
    </source>
</evidence>
<evidence type="ECO:0000256" key="4">
    <source>
        <dbReference type="ARBA" id="ARBA00022692"/>
    </source>
</evidence>
<dbReference type="InterPro" id="IPR012910">
    <property type="entry name" value="Plug_dom"/>
</dbReference>
<dbReference type="Pfam" id="PF08241">
    <property type="entry name" value="Methyltransf_11"/>
    <property type="match status" value="1"/>
</dbReference>
<dbReference type="PROSITE" id="PS52016">
    <property type="entry name" value="TONB_DEPENDENT_REC_3"/>
    <property type="match status" value="1"/>
</dbReference>
<evidence type="ECO:0008006" key="14">
    <source>
        <dbReference type="Google" id="ProtNLM"/>
    </source>
</evidence>
<dbReference type="Gene3D" id="3.40.50.150">
    <property type="entry name" value="Vaccinia Virus protein VP39"/>
    <property type="match status" value="1"/>
</dbReference>
<evidence type="ECO:0000256" key="3">
    <source>
        <dbReference type="ARBA" id="ARBA00022452"/>
    </source>
</evidence>
<evidence type="ECO:0000313" key="12">
    <source>
        <dbReference type="EMBL" id="OGG04091.1"/>
    </source>
</evidence>
<feature type="domain" description="TonB-dependent receptor plug" evidence="10">
    <location>
        <begin position="287"/>
        <end position="384"/>
    </location>
</feature>
<dbReference type="CDD" id="cd02440">
    <property type="entry name" value="AdoMet_MTases"/>
    <property type="match status" value="1"/>
</dbReference>
<sequence length="883" mass="97797">MGCPNKSILKIPFFVWLVLSGFSSLQAAPSRDWTSRQAAEEFIKTADTALAPVYSCLADYLVARYGLTVSDGVGIDLGGGPGHLVVELARRSPRMRWINADINPHFFPFFQHLADSAGVADRVEAARADAGALPFPNNFADLVVSRGSYQFWSDKQKAFAEILRVLKPGARAFIGRGFPPNLPVETALKVRAAQDGGPAYNPDSAELELRGIMKRLGVENFSAIRPSPEGVDRLNYGVWIEFSKMESETGSIFEGKRAYTMDTLVFQAGPPRDPLAEPRTEPVGLETAASTVGAAEIRRQGAATLIEALEYVPGAWVENRGRKVKQFFSVRGQRYPYPDYALDGAWQREFHEMPYFFPAEDIERLEVMRSSSALLTGLSGMSGVVDIRLRRYDLGETSAVAEYGSFGTYRLNISHGNRVSNLGYTLSLGVPRSAGPEGRHAGEGMTHLRGSLYWTPGRNWSVTAHLFYLDGHQQLAQARPPAASRYQNALEEYDPYRASLLTVKTLYTRSDRTTTEFVLNLAERDHTFNTETSTPHQSNSERDYEWSANLTQAVALSADNVLRFGGLYNHWVAPNGKRFYVGRRTDLETWSAVAVDQHSFGRLTLDAGLRWAWTYINEYGAFNIDGTASGFAGVEPVRDQWEPSIFTSNLGASYTLNDWISLNFNLSRGSLKPRSGELDVKFNKPLEEKRTKLDLGLAVAGPGQANFKVNGFFVWQADAIVLSGQTENVNGREIELYLNRNQDQAGLEIEARSAVIAGKFQLFGNLVAMRSRAVSSGEMKENEELPNFIGGAGIYCSAGKADGTLLWKHVSSYESIRFAAGNQAQPLGDFHTLGLTAGYTFGRRPVLRIYFEANNIGDDRYSTVVGYPDYGRRFTFGVRTTFN</sequence>